<name>A0A5N6ZGM1_9EURO</name>
<organism evidence="3 4">
    <name type="scientific">Aspergillus coremiiformis</name>
    <dbReference type="NCBI Taxonomy" id="138285"/>
    <lineage>
        <taxon>Eukaryota</taxon>
        <taxon>Fungi</taxon>
        <taxon>Dikarya</taxon>
        <taxon>Ascomycota</taxon>
        <taxon>Pezizomycotina</taxon>
        <taxon>Eurotiomycetes</taxon>
        <taxon>Eurotiomycetidae</taxon>
        <taxon>Eurotiales</taxon>
        <taxon>Aspergillaceae</taxon>
        <taxon>Aspergillus</taxon>
        <taxon>Aspergillus subgen. Circumdati</taxon>
    </lineage>
</organism>
<keyword evidence="1" id="KW-0812">Transmembrane</keyword>
<proteinExistence type="predicted"/>
<dbReference type="AlphaFoldDB" id="A0A5N6ZGM1"/>
<dbReference type="PANTHER" id="PTHR12203">
    <property type="entry name" value="KDEL LYS-ASP-GLU-LEU CONTAINING - RELATED"/>
    <property type="match status" value="1"/>
</dbReference>
<protein>
    <recommendedName>
        <fullName evidence="2">Glycosyl transferase CAP10 domain-containing protein</fullName>
    </recommendedName>
</protein>
<gene>
    <name evidence="3" type="ORF">BDV28DRAFT_145249</name>
</gene>
<dbReference type="Proteomes" id="UP000327118">
    <property type="component" value="Unassembled WGS sequence"/>
</dbReference>
<dbReference type="PANTHER" id="PTHR12203:SF22">
    <property type="entry name" value="CAPSULE ASSOCIATED PROTEIN"/>
    <property type="match status" value="1"/>
</dbReference>
<evidence type="ECO:0000313" key="3">
    <source>
        <dbReference type="EMBL" id="KAE8356373.1"/>
    </source>
</evidence>
<evidence type="ECO:0000256" key="1">
    <source>
        <dbReference type="SAM" id="Phobius"/>
    </source>
</evidence>
<dbReference type="Pfam" id="PF05686">
    <property type="entry name" value="Glyco_transf_90"/>
    <property type="match status" value="1"/>
</dbReference>
<dbReference type="SMART" id="SM00672">
    <property type="entry name" value="CAP10"/>
    <property type="match status" value="1"/>
</dbReference>
<keyword evidence="4" id="KW-1185">Reference proteome</keyword>
<accession>A0A5N6ZGM1</accession>
<sequence length="622" mass="72034">MTGRLCSRKQRAFYLVFGVVCISIFFLSTSYDSAIPPYSLRDLFPDTYAFDSHPISELIRNANTQWEEYEKQRSKTFRETLAKYRHRYGRHPPPGFMEWYKFARKRKVHNIDDFGQIVDDLRPFWATEPSLLRQMAASLSHDGDGMGGIHIREKKIAKLSHPSWRIETLAALISKMVRYLPDMDIAVNVQDQPRIAVRFEDIQQRLTIEQKSMQLNADAKDHFTEAMDHLLNLTQAQDHWDGQTDPQWFSPPDHQFMEVVKTACPPDSPARVTEMSVEDADRLYKTQLGGFVSNFSLSTDLCTVGPAIKDQHGFLFSAASLVVSQKLLPVFSECKTSVNNDILFPANMYTKKDARYEYDAKFDLRWRKKTDTLLWRGVTSGGVSTEGNWQRLHRQRLVLLTNATLNHNGQVSILSENADGGYEPTSDFNASDFAQNHFDVGFTEHWACDPFDCPFYNGILGVKNQVSLSEQFKSKYLVDVDGHSFSGRWRAFHFGRSLGIKATIFREWHDSRLFAWRHFIPMDNRYDDLYSLMTYFIGAGQTQKEHTHREEQDVAYIHSHDLVGKMIASQSRDWANQVLRHEDIEIYMFLLLLEYGRIMDDNRDKIGYSGDGSELDEFDKKY</sequence>
<dbReference type="OrthoDB" id="4494749at2759"/>
<dbReference type="InterPro" id="IPR006598">
    <property type="entry name" value="CAP10"/>
</dbReference>
<feature type="domain" description="Glycosyl transferase CAP10" evidence="2">
    <location>
        <begin position="297"/>
        <end position="602"/>
    </location>
</feature>
<reference evidence="4" key="1">
    <citation type="submission" date="2019-04" db="EMBL/GenBank/DDBJ databases">
        <title>Friends and foes A comparative genomics studyof 23 Aspergillus species from section Flavi.</title>
        <authorList>
            <consortium name="DOE Joint Genome Institute"/>
            <person name="Kjaerbolling I."/>
            <person name="Vesth T."/>
            <person name="Frisvad J.C."/>
            <person name="Nybo J.L."/>
            <person name="Theobald S."/>
            <person name="Kildgaard S."/>
            <person name="Isbrandt T."/>
            <person name="Kuo A."/>
            <person name="Sato A."/>
            <person name="Lyhne E.K."/>
            <person name="Kogle M.E."/>
            <person name="Wiebenga A."/>
            <person name="Kun R.S."/>
            <person name="Lubbers R.J."/>
            <person name="Makela M.R."/>
            <person name="Barry K."/>
            <person name="Chovatia M."/>
            <person name="Clum A."/>
            <person name="Daum C."/>
            <person name="Haridas S."/>
            <person name="He G."/>
            <person name="LaButti K."/>
            <person name="Lipzen A."/>
            <person name="Mondo S."/>
            <person name="Riley R."/>
            <person name="Salamov A."/>
            <person name="Simmons B.A."/>
            <person name="Magnuson J.K."/>
            <person name="Henrissat B."/>
            <person name="Mortensen U.H."/>
            <person name="Larsen T.O."/>
            <person name="Devries R.P."/>
            <person name="Grigoriev I.V."/>
            <person name="Machida M."/>
            <person name="Baker S.E."/>
            <person name="Andersen M.R."/>
        </authorList>
    </citation>
    <scope>NUCLEOTIDE SEQUENCE [LARGE SCALE GENOMIC DNA]</scope>
    <source>
        <strain evidence="4">CBS 553.77</strain>
    </source>
</reference>
<keyword evidence="1" id="KW-0472">Membrane</keyword>
<feature type="transmembrane region" description="Helical" evidence="1">
    <location>
        <begin position="12"/>
        <end position="31"/>
    </location>
</feature>
<evidence type="ECO:0000313" key="4">
    <source>
        <dbReference type="Proteomes" id="UP000327118"/>
    </source>
</evidence>
<dbReference type="InterPro" id="IPR051091">
    <property type="entry name" value="O-Glucosyltr/Glycosyltrsf_90"/>
</dbReference>
<dbReference type="EMBL" id="ML739039">
    <property type="protein sequence ID" value="KAE8356373.1"/>
    <property type="molecule type" value="Genomic_DNA"/>
</dbReference>
<keyword evidence="1" id="KW-1133">Transmembrane helix</keyword>
<evidence type="ECO:0000259" key="2">
    <source>
        <dbReference type="SMART" id="SM00672"/>
    </source>
</evidence>